<evidence type="ECO:0000313" key="2">
    <source>
        <dbReference type="WBParaSite" id="ES5_v2.g25923.t1"/>
    </source>
</evidence>
<dbReference type="WBParaSite" id="ES5_v2.g25923.t1">
    <property type="protein sequence ID" value="ES5_v2.g25923.t1"/>
    <property type="gene ID" value="ES5_v2.g25923"/>
</dbReference>
<name>A0AC34G894_9BILA</name>
<proteinExistence type="predicted"/>
<protein>
    <submittedName>
        <fullName evidence="2">C-type lectin domain-containing protein</fullName>
    </submittedName>
</protein>
<organism evidence="1 2">
    <name type="scientific">Panagrolaimus sp. ES5</name>
    <dbReference type="NCBI Taxonomy" id="591445"/>
    <lineage>
        <taxon>Eukaryota</taxon>
        <taxon>Metazoa</taxon>
        <taxon>Ecdysozoa</taxon>
        <taxon>Nematoda</taxon>
        <taxon>Chromadorea</taxon>
        <taxon>Rhabditida</taxon>
        <taxon>Tylenchina</taxon>
        <taxon>Panagrolaimomorpha</taxon>
        <taxon>Panagrolaimoidea</taxon>
        <taxon>Panagrolaimidae</taxon>
        <taxon>Panagrolaimus</taxon>
    </lineage>
</organism>
<evidence type="ECO:0000313" key="1">
    <source>
        <dbReference type="Proteomes" id="UP000887579"/>
    </source>
</evidence>
<accession>A0AC34G894</accession>
<sequence>MFENIFLSEEALIKYTESTDTDFWIGATNLMNPPNWTWMDGTAFEFSDWDNNKTSTSGTDCGAAIMQGGKWIPDDCFKQKPYVSFISGHPLWLGWHDCGNGQWGWTDGTDPHDFYPPNCCNHQCAVLGGGGIYYDRCDVTHFWICKKRPGV</sequence>
<dbReference type="Proteomes" id="UP000887579">
    <property type="component" value="Unplaced"/>
</dbReference>
<reference evidence="2" key="1">
    <citation type="submission" date="2022-11" db="UniProtKB">
        <authorList>
            <consortium name="WormBaseParasite"/>
        </authorList>
    </citation>
    <scope>IDENTIFICATION</scope>
</reference>